<dbReference type="CDD" id="cd03191">
    <property type="entry name" value="GST_C_Zeta"/>
    <property type="match status" value="1"/>
</dbReference>
<name>A0AAX7VE18_ASTCA</name>
<dbReference type="FunFam" id="3.40.30.10:FF:000041">
    <property type="entry name" value="Maleylacetoacetate isomerase isoform 1"/>
    <property type="match status" value="1"/>
</dbReference>
<dbReference type="Gene3D" id="1.20.1050.10">
    <property type="match status" value="1"/>
</dbReference>
<dbReference type="GO" id="GO:0004364">
    <property type="term" value="F:glutathione transferase activity"/>
    <property type="evidence" value="ECO:0007669"/>
    <property type="project" value="UniProtKB-EC"/>
</dbReference>
<feature type="domain" description="GST C-terminal" evidence="18">
    <location>
        <begin position="93"/>
        <end position="211"/>
    </location>
</feature>
<evidence type="ECO:0000256" key="14">
    <source>
        <dbReference type="ARBA" id="ARBA00068155"/>
    </source>
</evidence>
<evidence type="ECO:0000256" key="10">
    <source>
        <dbReference type="ARBA" id="ARBA00022878"/>
    </source>
</evidence>
<evidence type="ECO:0000256" key="9">
    <source>
        <dbReference type="ARBA" id="ARBA00022679"/>
    </source>
</evidence>
<evidence type="ECO:0000256" key="7">
    <source>
        <dbReference type="ARBA" id="ARBA00013199"/>
    </source>
</evidence>
<reference evidence="19" key="3">
    <citation type="submission" date="2025-09" db="UniProtKB">
        <authorList>
            <consortium name="Ensembl"/>
        </authorList>
    </citation>
    <scope>IDENTIFICATION</scope>
</reference>
<dbReference type="InterPro" id="IPR036282">
    <property type="entry name" value="Glutathione-S-Trfase_C_sf"/>
</dbReference>
<organism evidence="19 20">
    <name type="scientific">Astatotilapia calliptera</name>
    <name type="common">Eastern happy</name>
    <name type="synonym">Chromis callipterus</name>
    <dbReference type="NCBI Taxonomy" id="8154"/>
    <lineage>
        <taxon>Eukaryota</taxon>
        <taxon>Metazoa</taxon>
        <taxon>Chordata</taxon>
        <taxon>Craniata</taxon>
        <taxon>Vertebrata</taxon>
        <taxon>Euteleostomi</taxon>
        <taxon>Actinopterygii</taxon>
        <taxon>Neopterygii</taxon>
        <taxon>Teleostei</taxon>
        <taxon>Neoteleostei</taxon>
        <taxon>Acanthomorphata</taxon>
        <taxon>Ovalentaria</taxon>
        <taxon>Cichlomorphae</taxon>
        <taxon>Cichliformes</taxon>
        <taxon>Cichlidae</taxon>
        <taxon>African cichlids</taxon>
        <taxon>Pseudocrenilabrinae</taxon>
        <taxon>Haplochromini</taxon>
        <taxon>Astatotilapia</taxon>
    </lineage>
</organism>
<dbReference type="InterPro" id="IPR004045">
    <property type="entry name" value="Glutathione_S-Trfase_N"/>
</dbReference>
<dbReference type="SFLD" id="SFLDS00019">
    <property type="entry name" value="Glutathione_Transferase_(cytos"/>
    <property type="match status" value="1"/>
</dbReference>
<comment type="pathway">
    <text evidence="4">Amino-acid degradation; L-phenylalanine degradation; acetoacetate and fumarate from L-phenylalanine: step 5/6.</text>
</comment>
<sequence length="215" mass="24424">MATQTKPILHGYFRSSCSWRVRIAFALKGVEYDQLPVNLIKDGGQQLTEEYKALNPMQQVPAVEIDGTTLSQSLAVIQYIDETRPGPRLLPADPKARAQVRMISDLIASGIQPLQNLYVIQKIGAEKMQWSQHFIDRGFQELHSENTLFYTADDEHRISMADICLVPQVYNAERFKVDVGKYPTIKRLNEALLEIEAFQVSHPSRQPDTPDDLRA</sequence>
<keyword evidence="11" id="KW-0585">Phenylalanine catabolism</keyword>
<dbReference type="NCBIfam" id="TIGR01262">
    <property type="entry name" value="maiA"/>
    <property type="match status" value="1"/>
</dbReference>
<reference evidence="19" key="1">
    <citation type="submission" date="2018-05" db="EMBL/GenBank/DDBJ databases">
        <authorList>
            <person name="Datahose"/>
        </authorList>
    </citation>
    <scope>NUCLEOTIDE SEQUENCE</scope>
</reference>
<dbReference type="GO" id="GO:0006559">
    <property type="term" value="P:L-phenylalanine catabolic process"/>
    <property type="evidence" value="ECO:0007669"/>
    <property type="project" value="UniProtKB-KW"/>
</dbReference>
<dbReference type="CDD" id="cd03042">
    <property type="entry name" value="GST_N_Zeta"/>
    <property type="match status" value="1"/>
</dbReference>
<keyword evidence="8" id="KW-0963">Cytoplasm</keyword>
<dbReference type="GO" id="GO:0006749">
    <property type="term" value="P:glutathione metabolic process"/>
    <property type="evidence" value="ECO:0007669"/>
    <property type="project" value="TreeGrafter"/>
</dbReference>
<dbReference type="GO" id="GO:0006572">
    <property type="term" value="P:L-tyrosine catabolic process"/>
    <property type="evidence" value="ECO:0007669"/>
    <property type="project" value="UniProtKB-KW"/>
</dbReference>
<dbReference type="FunFam" id="1.20.1050.10:FF:000010">
    <property type="entry name" value="Maleylacetoacetate isomerase isoform 1"/>
    <property type="match status" value="1"/>
</dbReference>
<dbReference type="PANTHER" id="PTHR42673:SF4">
    <property type="entry name" value="MALEYLACETOACETATE ISOMERASE"/>
    <property type="match status" value="1"/>
</dbReference>
<dbReference type="InterPro" id="IPR010987">
    <property type="entry name" value="Glutathione-S-Trfase_C-like"/>
</dbReference>
<dbReference type="InterPro" id="IPR005955">
    <property type="entry name" value="GST_Zeta"/>
</dbReference>
<evidence type="ECO:0000256" key="4">
    <source>
        <dbReference type="ARBA" id="ARBA00004671"/>
    </source>
</evidence>
<dbReference type="InterPro" id="IPR034333">
    <property type="entry name" value="GST_Zeta_N"/>
</dbReference>
<dbReference type="AlphaFoldDB" id="A0AAX7VE18"/>
<dbReference type="InterPro" id="IPR034330">
    <property type="entry name" value="GST_Zeta_C"/>
</dbReference>
<evidence type="ECO:0000256" key="8">
    <source>
        <dbReference type="ARBA" id="ARBA00022490"/>
    </source>
</evidence>
<dbReference type="GeneTree" id="ENSGT00390000006580"/>
<keyword evidence="9" id="KW-0808">Transferase</keyword>
<dbReference type="Ensembl" id="ENSACLT00000055501.1">
    <property type="protein sequence ID" value="ENSACLP00000074581.1"/>
    <property type="gene ID" value="ENSACLG00000023542.2"/>
</dbReference>
<evidence type="ECO:0000256" key="15">
    <source>
        <dbReference type="ARBA" id="ARBA00080669"/>
    </source>
</evidence>
<comment type="catalytic activity">
    <reaction evidence="13">
        <text>RX + glutathione = an S-substituted glutathione + a halide anion + H(+)</text>
        <dbReference type="Rhea" id="RHEA:16437"/>
        <dbReference type="ChEBI" id="CHEBI:15378"/>
        <dbReference type="ChEBI" id="CHEBI:16042"/>
        <dbReference type="ChEBI" id="CHEBI:17792"/>
        <dbReference type="ChEBI" id="CHEBI:57925"/>
        <dbReference type="ChEBI" id="CHEBI:90779"/>
        <dbReference type="EC" id="2.5.1.18"/>
    </reaction>
</comment>
<dbReference type="Pfam" id="PF13409">
    <property type="entry name" value="GST_N_2"/>
    <property type="match status" value="1"/>
</dbReference>
<evidence type="ECO:0000256" key="13">
    <source>
        <dbReference type="ARBA" id="ARBA00047960"/>
    </source>
</evidence>
<dbReference type="InterPro" id="IPR036249">
    <property type="entry name" value="Thioredoxin-like_sf"/>
</dbReference>
<dbReference type="EC" id="5.2.1.2" evidence="7"/>
<comment type="cofactor">
    <cofactor evidence="2">
        <name>glutathione</name>
        <dbReference type="ChEBI" id="CHEBI:57925"/>
    </cofactor>
</comment>
<evidence type="ECO:0000256" key="3">
    <source>
        <dbReference type="ARBA" id="ARBA00004496"/>
    </source>
</evidence>
<evidence type="ECO:0000259" key="18">
    <source>
        <dbReference type="PROSITE" id="PS50405"/>
    </source>
</evidence>
<evidence type="ECO:0000259" key="17">
    <source>
        <dbReference type="PROSITE" id="PS50404"/>
    </source>
</evidence>
<dbReference type="SFLD" id="SFLDG00358">
    <property type="entry name" value="Main_(cytGST)"/>
    <property type="match status" value="1"/>
</dbReference>
<dbReference type="GO" id="GO:0016034">
    <property type="term" value="F:maleylacetoacetate isomerase activity"/>
    <property type="evidence" value="ECO:0007669"/>
    <property type="project" value="UniProtKB-EC"/>
</dbReference>
<evidence type="ECO:0000256" key="5">
    <source>
        <dbReference type="ARBA" id="ARBA00010007"/>
    </source>
</evidence>
<reference evidence="19" key="2">
    <citation type="submission" date="2025-08" db="UniProtKB">
        <authorList>
            <consortium name="Ensembl"/>
        </authorList>
    </citation>
    <scope>IDENTIFICATION</scope>
</reference>
<dbReference type="InterPro" id="IPR040079">
    <property type="entry name" value="Glutathione_S-Trfase"/>
</dbReference>
<evidence type="ECO:0000313" key="19">
    <source>
        <dbReference type="Ensembl" id="ENSACLP00000074581.1"/>
    </source>
</evidence>
<dbReference type="SUPFAM" id="SSF47616">
    <property type="entry name" value="GST C-terminal domain-like"/>
    <property type="match status" value="1"/>
</dbReference>
<accession>A0AAX7VE18</accession>
<dbReference type="PANTHER" id="PTHR42673">
    <property type="entry name" value="MALEYLACETOACETATE ISOMERASE"/>
    <property type="match status" value="1"/>
</dbReference>
<dbReference type="Proteomes" id="UP000265100">
    <property type="component" value="Chromosome 19"/>
</dbReference>
<dbReference type="GO" id="GO:0005739">
    <property type="term" value="C:mitochondrion"/>
    <property type="evidence" value="ECO:0007669"/>
    <property type="project" value="TreeGrafter"/>
</dbReference>
<dbReference type="SUPFAM" id="SSF52833">
    <property type="entry name" value="Thioredoxin-like"/>
    <property type="match status" value="1"/>
</dbReference>
<comment type="catalytic activity">
    <reaction evidence="1">
        <text>4-maleylacetoacetate = 4-fumarylacetoacetate</text>
        <dbReference type="Rhea" id="RHEA:14817"/>
        <dbReference type="ChEBI" id="CHEBI:17105"/>
        <dbReference type="ChEBI" id="CHEBI:18034"/>
        <dbReference type="EC" id="5.2.1.2"/>
    </reaction>
</comment>
<dbReference type="PROSITE" id="PS50405">
    <property type="entry name" value="GST_CTER"/>
    <property type="match status" value="1"/>
</dbReference>
<evidence type="ECO:0000256" key="1">
    <source>
        <dbReference type="ARBA" id="ARBA00001622"/>
    </source>
</evidence>
<keyword evidence="20" id="KW-1185">Reference proteome</keyword>
<evidence type="ECO:0000256" key="2">
    <source>
        <dbReference type="ARBA" id="ARBA00001955"/>
    </source>
</evidence>
<evidence type="ECO:0000256" key="6">
    <source>
        <dbReference type="ARBA" id="ARBA00012452"/>
    </source>
</evidence>
<keyword evidence="12" id="KW-0413">Isomerase</keyword>
<feature type="domain" description="GST N-terminal" evidence="17">
    <location>
        <begin position="5"/>
        <end position="88"/>
    </location>
</feature>
<dbReference type="PROSITE" id="PS50404">
    <property type="entry name" value="GST_NTER"/>
    <property type="match status" value="1"/>
</dbReference>
<comment type="similarity">
    <text evidence="5">Belongs to the GST superfamily. Zeta family.</text>
</comment>
<evidence type="ECO:0000256" key="11">
    <source>
        <dbReference type="ARBA" id="ARBA00023232"/>
    </source>
</evidence>
<proteinExistence type="inferred from homology"/>
<evidence type="ECO:0000313" key="20">
    <source>
        <dbReference type="Proteomes" id="UP000265100"/>
    </source>
</evidence>
<evidence type="ECO:0000256" key="12">
    <source>
        <dbReference type="ARBA" id="ARBA00023235"/>
    </source>
</evidence>
<keyword evidence="10" id="KW-0828">Tyrosine catabolism</keyword>
<evidence type="ECO:0000256" key="16">
    <source>
        <dbReference type="ARBA" id="ARBA00082080"/>
    </source>
</evidence>
<comment type="subcellular location">
    <subcellularLocation>
        <location evidence="3">Cytoplasm</location>
    </subcellularLocation>
</comment>
<protein>
    <recommendedName>
        <fullName evidence="14">Maleylacetoacetate isomerase</fullName>
        <ecNumber evidence="6">2.5.1.18</ecNumber>
        <ecNumber evidence="7">5.2.1.2</ecNumber>
    </recommendedName>
    <alternativeName>
        <fullName evidence="16">GSTZ1-1</fullName>
    </alternativeName>
    <alternativeName>
        <fullName evidence="15">Glutathione S-transferase zeta 1</fullName>
    </alternativeName>
</protein>
<dbReference type="Gene3D" id="3.40.30.10">
    <property type="entry name" value="Glutaredoxin"/>
    <property type="match status" value="1"/>
</dbReference>
<dbReference type="EC" id="2.5.1.18" evidence="6"/>